<keyword evidence="3 6" id="KW-0812">Transmembrane</keyword>
<dbReference type="Pfam" id="PF04515">
    <property type="entry name" value="Choline_transpo"/>
    <property type="match status" value="1"/>
</dbReference>
<proteinExistence type="inferred from homology"/>
<comment type="subcellular location">
    <subcellularLocation>
        <location evidence="6">Cell membrane</location>
        <topology evidence="6">Multi-pass membrane protein</topology>
    </subcellularLocation>
    <subcellularLocation>
        <location evidence="1">Membrane</location>
        <topology evidence="1">Multi-pass membrane protein</topology>
    </subcellularLocation>
</comment>
<evidence type="ECO:0000313" key="7">
    <source>
        <dbReference type="EMBL" id="OEU17366.1"/>
    </source>
</evidence>
<keyword evidence="8" id="KW-1185">Reference proteome</keyword>
<organism evidence="7 8">
    <name type="scientific">Fragilariopsis cylindrus CCMP1102</name>
    <dbReference type="NCBI Taxonomy" id="635003"/>
    <lineage>
        <taxon>Eukaryota</taxon>
        <taxon>Sar</taxon>
        <taxon>Stramenopiles</taxon>
        <taxon>Ochrophyta</taxon>
        <taxon>Bacillariophyta</taxon>
        <taxon>Bacillariophyceae</taxon>
        <taxon>Bacillariophycidae</taxon>
        <taxon>Bacillariales</taxon>
        <taxon>Bacillariaceae</taxon>
        <taxon>Fragilariopsis</taxon>
    </lineage>
</organism>
<feature type="transmembrane region" description="Helical" evidence="6">
    <location>
        <begin position="401"/>
        <end position="432"/>
    </location>
</feature>
<dbReference type="Proteomes" id="UP000095751">
    <property type="component" value="Unassembled WGS sequence"/>
</dbReference>
<feature type="transmembrane region" description="Helical" evidence="6">
    <location>
        <begin position="359"/>
        <end position="381"/>
    </location>
</feature>
<feature type="transmembrane region" description="Helical" evidence="6">
    <location>
        <begin position="91"/>
        <end position="112"/>
    </location>
</feature>
<keyword evidence="4 6" id="KW-1133">Transmembrane helix</keyword>
<dbReference type="GO" id="GO:0022857">
    <property type="term" value="F:transmembrane transporter activity"/>
    <property type="evidence" value="ECO:0007669"/>
    <property type="project" value="UniProtKB-UniRule"/>
</dbReference>
<dbReference type="PANTHER" id="PTHR12385:SF4">
    <property type="entry name" value="PROTEIN PNS1"/>
    <property type="match status" value="1"/>
</dbReference>
<feature type="transmembrane region" description="Helical" evidence="6">
    <location>
        <begin position="259"/>
        <end position="279"/>
    </location>
</feature>
<sequence length="506" mass="55828">MENVKGTEQLPSCRDIIFVLLFVFHILGIIYLGRTYGFEALRVHDESPEDSESSVTIIFTNLIYIAGFSGLFAIVISGFTLLLMTNFPNKIVQIALILTITFSFIWGTIGIGLSPKKIVPITGIIALAMSAAYAFIVWDRMPFAAANLKAGLTGILANPGAVIVSFIFQILAMVSSIYYVFVAFGVYDAIQVGVINESFEGVGYLYYCLLGISYYWTLHVFLNIVQVTVTDVIGKWWYEPEGDTSHRIADLKHAFFRSLFYSIGSICFGSLFVGPVRILRQLSVFFRPTEEVNSLMTLHECMHCIQSGMTSCVDKLGVRFSHWSFTYVGLYGYSLMDAGLQSAELFERRGWTTIVSDDLVPNVLLLITIAIAGLTGLFAHLLEQFESLSLTATGEPVVTSFVAGGCVGLVVSSVLFGIISSSVNAVIVLFAASPVDFEQNHPKLSEEMRNAWREVWPGCMDVLDMRVQVAGFLDPTLNGSVRGPDMYFNPAMNGSIRGSERHPLLH</sequence>
<comment type="function">
    <text evidence="6">Choline transporter.</text>
</comment>
<dbReference type="GO" id="GO:0005886">
    <property type="term" value="C:plasma membrane"/>
    <property type="evidence" value="ECO:0007669"/>
    <property type="project" value="UniProtKB-SubCell"/>
</dbReference>
<dbReference type="EMBL" id="KV784357">
    <property type="protein sequence ID" value="OEU17366.1"/>
    <property type="molecule type" value="Genomic_DNA"/>
</dbReference>
<evidence type="ECO:0000256" key="6">
    <source>
        <dbReference type="RuleBase" id="RU368066"/>
    </source>
</evidence>
<accession>A0A1E7FGT2</accession>
<evidence type="ECO:0000256" key="3">
    <source>
        <dbReference type="ARBA" id="ARBA00022692"/>
    </source>
</evidence>
<dbReference type="PANTHER" id="PTHR12385">
    <property type="entry name" value="CHOLINE TRANSPORTER-LIKE (SLC FAMILY 44)"/>
    <property type="match status" value="1"/>
</dbReference>
<dbReference type="KEGG" id="fcy:FRACYDRAFT_207649"/>
<name>A0A1E7FGT2_9STRA</name>
<feature type="transmembrane region" description="Helical" evidence="6">
    <location>
        <begin position="16"/>
        <end position="37"/>
    </location>
</feature>
<feature type="transmembrane region" description="Helical" evidence="6">
    <location>
        <begin position="150"/>
        <end position="171"/>
    </location>
</feature>
<feature type="transmembrane region" description="Helical" evidence="6">
    <location>
        <begin position="57"/>
        <end position="84"/>
    </location>
</feature>
<reference evidence="7 8" key="1">
    <citation type="submission" date="2016-09" db="EMBL/GenBank/DDBJ databases">
        <title>Extensive genetic diversity and differential bi-allelic expression allows diatom success in the polar Southern Ocean.</title>
        <authorList>
            <consortium name="DOE Joint Genome Institute"/>
            <person name="Mock T."/>
            <person name="Otillar R.P."/>
            <person name="Strauss J."/>
            <person name="Dupont C."/>
            <person name="Frickenhaus S."/>
            <person name="Maumus F."/>
            <person name="Mcmullan M."/>
            <person name="Sanges R."/>
            <person name="Schmutz J."/>
            <person name="Toseland A."/>
            <person name="Valas R."/>
            <person name="Veluchamy A."/>
            <person name="Ward B.J."/>
            <person name="Allen A."/>
            <person name="Barry K."/>
            <person name="Falciatore A."/>
            <person name="Ferrante M."/>
            <person name="Fortunato A.E."/>
            <person name="Gloeckner G."/>
            <person name="Gruber A."/>
            <person name="Hipkin R."/>
            <person name="Janech M."/>
            <person name="Kroth P."/>
            <person name="Leese F."/>
            <person name="Lindquist E."/>
            <person name="Lyon B.R."/>
            <person name="Martin J."/>
            <person name="Mayer C."/>
            <person name="Parker M."/>
            <person name="Quesneville H."/>
            <person name="Raymond J."/>
            <person name="Uhlig C."/>
            <person name="Valentin K.U."/>
            <person name="Worden A.Z."/>
            <person name="Armbrust E.V."/>
            <person name="Bowler C."/>
            <person name="Green B."/>
            <person name="Moulton V."/>
            <person name="Van Oosterhout C."/>
            <person name="Grigoriev I."/>
        </authorList>
    </citation>
    <scope>NUCLEOTIDE SEQUENCE [LARGE SCALE GENOMIC DNA]</scope>
    <source>
        <strain evidence="7 8">CCMP1102</strain>
    </source>
</reference>
<evidence type="ECO:0000256" key="2">
    <source>
        <dbReference type="ARBA" id="ARBA00007168"/>
    </source>
</evidence>
<comment type="similarity">
    <text evidence="2 6">Belongs to the CTL (choline transporter-like) family.</text>
</comment>
<dbReference type="AlphaFoldDB" id="A0A1E7FGT2"/>
<dbReference type="InterPro" id="IPR007603">
    <property type="entry name" value="Choline_transptr-like"/>
</dbReference>
<feature type="transmembrane region" description="Helical" evidence="6">
    <location>
        <begin position="177"/>
        <end position="195"/>
    </location>
</feature>
<keyword evidence="5 6" id="KW-0472">Membrane</keyword>
<feature type="transmembrane region" description="Helical" evidence="6">
    <location>
        <begin position="118"/>
        <end position="138"/>
    </location>
</feature>
<evidence type="ECO:0000256" key="5">
    <source>
        <dbReference type="ARBA" id="ARBA00023136"/>
    </source>
</evidence>
<protein>
    <recommendedName>
        <fullName evidence="6">Choline transporter-like protein</fullName>
    </recommendedName>
</protein>
<evidence type="ECO:0000256" key="4">
    <source>
        <dbReference type="ARBA" id="ARBA00022989"/>
    </source>
</evidence>
<dbReference type="InParanoid" id="A0A1E7FGT2"/>
<dbReference type="OrthoDB" id="44736at2759"/>
<feature type="transmembrane region" description="Helical" evidence="6">
    <location>
        <begin position="204"/>
        <end position="225"/>
    </location>
</feature>
<gene>
    <name evidence="7" type="ORF">FRACYDRAFT_207649</name>
</gene>
<evidence type="ECO:0000313" key="8">
    <source>
        <dbReference type="Proteomes" id="UP000095751"/>
    </source>
</evidence>
<evidence type="ECO:0000256" key="1">
    <source>
        <dbReference type="ARBA" id="ARBA00004141"/>
    </source>
</evidence>